<name>A0A1V6QNX2_9EURO</name>
<dbReference type="Proteomes" id="UP000191672">
    <property type="component" value="Unassembled WGS sequence"/>
</dbReference>
<proteinExistence type="predicted"/>
<gene>
    <name evidence="1" type="ORF">PENANT_c001G04451</name>
</gene>
<evidence type="ECO:0000313" key="2">
    <source>
        <dbReference type="Proteomes" id="UP000191672"/>
    </source>
</evidence>
<reference evidence="2" key="1">
    <citation type="journal article" date="2017" name="Nat. Microbiol.">
        <title>Global analysis of biosynthetic gene clusters reveals vast potential of secondary metabolite production in Penicillium species.</title>
        <authorList>
            <person name="Nielsen J.C."/>
            <person name="Grijseels S."/>
            <person name="Prigent S."/>
            <person name="Ji B."/>
            <person name="Dainat J."/>
            <person name="Nielsen K.F."/>
            <person name="Frisvad J.C."/>
            <person name="Workman M."/>
            <person name="Nielsen J."/>
        </authorList>
    </citation>
    <scope>NUCLEOTIDE SEQUENCE [LARGE SCALE GENOMIC DNA]</scope>
    <source>
        <strain evidence="2">IBT 31811</strain>
    </source>
</reference>
<sequence>MSYGLCEDEAPSSRRCYQGSTSAALGLEAKDSDKTPIQPAPVEKRGLLGVAQYLSTIQ</sequence>
<organism evidence="1 2">
    <name type="scientific">Penicillium antarcticum</name>
    <dbReference type="NCBI Taxonomy" id="416450"/>
    <lineage>
        <taxon>Eukaryota</taxon>
        <taxon>Fungi</taxon>
        <taxon>Dikarya</taxon>
        <taxon>Ascomycota</taxon>
        <taxon>Pezizomycotina</taxon>
        <taxon>Eurotiomycetes</taxon>
        <taxon>Eurotiomycetidae</taxon>
        <taxon>Eurotiales</taxon>
        <taxon>Aspergillaceae</taxon>
        <taxon>Penicillium</taxon>
    </lineage>
</organism>
<evidence type="ECO:0000313" key="1">
    <source>
        <dbReference type="EMBL" id="OQD90895.1"/>
    </source>
</evidence>
<keyword evidence="2" id="KW-1185">Reference proteome</keyword>
<comment type="caution">
    <text evidence="1">The sequence shown here is derived from an EMBL/GenBank/DDBJ whole genome shotgun (WGS) entry which is preliminary data.</text>
</comment>
<accession>A0A1V6QNX2</accession>
<dbReference type="AlphaFoldDB" id="A0A1V6QNX2"/>
<protein>
    <submittedName>
        <fullName evidence="1">Uncharacterized protein</fullName>
    </submittedName>
</protein>
<dbReference type="EMBL" id="MDYN01000001">
    <property type="protein sequence ID" value="OQD90895.1"/>
    <property type="molecule type" value="Genomic_DNA"/>
</dbReference>